<dbReference type="Proteomes" id="UP000231843">
    <property type="component" value="Unassembled WGS sequence"/>
</dbReference>
<evidence type="ECO:0000313" key="1">
    <source>
        <dbReference type="EMBL" id="PJZ78300.1"/>
    </source>
</evidence>
<evidence type="ECO:0008006" key="3">
    <source>
        <dbReference type="Google" id="ProtNLM"/>
    </source>
</evidence>
<comment type="caution">
    <text evidence="1">The sequence shown here is derived from an EMBL/GenBank/DDBJ whole genome shotgun (WGS) entry which is preliminary data.</text>
</comment>
<dbReference type="SUPFAM" id="SSF55073">
    <property type="entry name" value="Nucleotide cyclase"/>
    <property type="match status" value="1"/>
</dbReference>
<keyword evidence="2" id="KW-1185">Reference proteome</keyword>
<protein>
    <recommendedName>
        <fullName evidence="3">Guanylate cyclase domain-containing protein</fullName>
    </recommendedName>
</protein>
<dbReference type="InterPro" id="IPR029787">
    <property type="entry name" value="Nucleotide_cyclase"/>
</dbReference>
<reference evidence="1 2" key="1">
    <citation type="submission" date="2017-07" db="EMBL/GenBank/DDBJ databases">
        <title>Leptospira spp. isolated from tropical soils.</title>
        <authorList>
            <person name="Thibeaux R."/>
            <person name="Iraola G."/>
            <person name="Ferres I."/>
            <person name="Bierque E."/>
            <person name="Girault D."/>
            <person name="Soupe-Gilbert M.-E."/>
            <person name="Picardeau M."/>
            <person name="Goarant C."/>
        </authorList>
    </citation>
    <scope>NUCLEOTIDE SEQUENCE [LARGE SCALE GENOMIC DNA]</scope>
    <source>
        <strain evidence="1 2">ES4-C-A1</strain>
    </source>
</reference>
<evidence type="ECO:0000313" key="2">
    <source>
        <dbReference type="Proteomes" id="UP000231843"/>
    </source>
</evidence>
<accession>A0A2N0A1V5</accession>
<proteinExistence type="predicted"/>
<gene>
    <name evidence="1" type="ORF">CH365_03035</name>
</gene>
<sequence length="286" mass="33063">MFFLIIFTLFAMLNPEELESDRYIRSRGERSSIELSLISGYVVLFDLVNSTKIKSLSKGQAADWISTFLNFYEIVVQTMNDIGDPIKFLGDGVFYVFPDTEDVMTKKILSSQTQSSPETKADQLLDKCIEVIEYLDKQNSEWLEQDRFYLTITLDYGNKIFNPAFLDLGTQKSQDYLGLPIDRAFRINGITGHNYISLSESFYNKVIQQNRFKSKDFEKIRMKPGTLKGIEDETCVWIYSKPYYDQSSLSHKRLMENKLLVEDEKLLGSKIRIHLLKNIINAQGGK</sequence>
<dbReference type="Gene3D" id="3.30.70.1230">
    <property type="entry name" value="Nucleotide cyclase"/>
    <property type="match status" value="1"/>
</dbReference>
<dbReference type="AlphaFoldDB" id="A0A2N0A1V5"/>
<dbReference type="EMBL" id="NPEA01000002">
    <property type="protein sequence ID" value="PJZ78300.1"/>
    <property type="molecule type" value="Genomic_DNA"/>
</dbReference>
<organism evidence="1 2">
    <name type="scientific">Leptospira neocaledonica</name>
    <dbReference type="NCBI Taxonomy" id="2023192"/>
    <lineage>
        <taxon>Bacteria</taxon>
        <taxon>Pseudomonadati</taxon>
        <taxon>Spirochaetota</taxon>
        <taxon>Spirochaetia</taxon>
        <taxon>Leptospirales</taxon>
        <taxon>Leptospiraceae</taxon>
        <taxon>Leptospira</taxon>
    </lineage>
</organism>
<name>A0A2N0A1V5_9LEPT</name>